<evidence type="ECO:0000256" key="5">
    <source>
        <dbReference type="PIRNR" id="PIRNR019574"/>
    </source>
</evidence>
<dbReference type="PANTHER" id="PTHR30222">
    <property type="entry name" value="SPERMIDINE/PUTRESCINE-BINDING PERIPLASMIC PROTEIN"/>
    <property type="match status" value="1"/>
</dbReference>
<dbReference type="PROSITE" id="PS51257">
    <property type="entry name" value="PROKAR_LIPOPROTEIN"/>
    <property type="match status" value="1"/>
</dbReference>
<organism evidence="7 8">
    <name type="scientific">Sinobacterium norvegicum</name>
    <dbReference type="NCBI Taxonomy" id="1641715"/>
    <lineage>
        <taxon>Bacteria</taxon>
        <taxon>Pseudomonadati</taxon>
        <taxon>Pseudomonadota</taxon>
        <taxon>Gammaproteobacteria</taxon>
        <taxon>Cellvibrionales</taxon>
        <taxon>Spongiibacteraceae</taxon>
        <taxon>Sinobacterium</taxon>
    </lineage>
</organism>
<feature type="signal peptide" evidence="6">
    <location>
        <begin position="1"/>
        <end position="17"/>
    </location>
</feature>
<evidence type="ECO:0000256" key="2">
    <source>
        <dbReference type="ARBA" id="ARBA00022448"/>
    </source>
</evidence>
<dbReference type="EMBL" id="CAKLPX010000002">
    <property type="protein sequence ID" value="CAH0991818.1"/>
    <property type="molecule type" value="Genomic_DNA"/>
</dbReference>
<evidence type="ECO:0000313" key="7">
    <source>
        <dbReference type="EMBL" id="CAH0991818.1"/>
    </source>
</evidence>
<dbReference type="SUPFAM" id="SSF53850">
    <property type="entry name" value="Periplasmic binding protein-like II"/>
    <property type="match status" value="1"/>
</dbReference>
<dbReference type="PRINTS" id="PR00909">
    <property type="entry name" value="SPERMDNBNDNG"/>
</dbReference>
<sequence length="365" mass="40854">MSLKNLFAAFIVSSACAAATASAEQQSLNLYNWSDYLAEDTLAKFTEQTGIVVNLTTYEEESEANDVLLSKSSDYDIVVIALDFMAEQLVNQRALFKPLKKQLLPNMSNLDPAMLAEVAGKDPFNYYGVPYLWGTIGIGYNPAMVNQRFNGQPPVDSWSLIFEVENIKKLSDCGVAFIDSPNEILPLIINYLGGEADTKHRSVYENLARERLEAIAPYVTFNTDYIYDLAAGEYCAVVGWSGNMMYAADIASEADNGVEILYSLPQEGASYWFDMLAIPVQSQNIEAAHTFINFMMQPEVIADVSNYLWYPNINLSAMPLIDDEILTDPNIYPTDEIKSKLYLLPVASKRMTKYQNALWQSADQR</sequence>
<dbReference type="InterPro" id="IPR001188">
    <property type="entry name" value="Sperm_putr-bd"/>
</dbReference>
<comment type="subcellular location">
    <subcellularLocation>
        <location evidence="1 5">Periplasm</location>
    </subcellularLocation>
</comment>
<feature type="chain" id="PRO_5046570550" description="Putrescine-binding periplasmic protein" evidence="6">
    <location>
        <begin position="18"/>
        <end position="365"/>
    </location>
</feature>
<accession>A0ABN8EHA7</accession>
<gene>
    <name evidence="7" type="primary">spuD</name>
    <name evidence="7" type="ORF">SIN8267_01933</name>
</gene>
<keyword evidence="8" id="KW-1185">Reference proteome</keyword>
<keyword evidence="4 5" id="KW-0574">Periplasm</keyword>
<dbReference type="RefSeq" id="WP_237444518.1">
    <property type="nucleotide sequence ID" value="NZ_CAKLPX010000002.1"/>
</dbReference>
<reference evidence="7" key="1">
    <citation type="submission" date="2021-12" db="EMBL/GenBank/DDBJ databases">
        <authorList>
            <person name="Rodrigo-Torres L."/>
            <person name="Arahal R. D."/>
            <person name="Lucena T."/>
        </authorList>
    </citation>
    <scope>NUCLEOTIDE SEQUENCE</scope>
    <source>
        <strain evidence="7">CECT 8267</strain>
    </source>
</reference>
<dbReference type="Pfam" id="PF13416">
    <property type="entry name" value="SBP_bac_8"/>
    <property type="match status" value="1"/>
</dbReference>
<comment type="similarity">
    <text evidence="5">Belongs to the bacterial solute-binding protein PotD/PotF family.</text>
</comment>
<dbReference type="PIRSF" id="PIRSF019574">
    <property type="entry name" value="Periplasmic_polyamine_BP"/>
    <property type="match status" value="1"/>
</dbReference>
<evidence type="ECO:0000256" key="3">
    <source>
        <dbReference type="ARBA" id="ARBA00022729"/>
    </source>
</evidence>
<evidence type="ECO:0000256" key="1">
    <source>
        <dbReference type="ARBA" id="ARBA00004418"/>
    </source>
</evidence>
<keyword evidence="3 6" id="KW-0732">Signal</keyword>
<protein>
    <recommendedName>
        <fullName evidence="5">Putrescine-binding periplasmic protein</fullName>
    </recommendedName>
</protein>
<dbReference type="InterPro" id="IPR006059">
    <property type="entry name" value="SBP"/>
</dbReference>
<comment type="caution">
    <text evidence="7">The sequence shown here is derived from an EMBL/GenBank/DDBJ whole genome shotgun (WGS) entry which is preliminary data.</text>
</comment>
<proteinExistence type="inferred from homology"/>
<dbReference type="Proteomes" id="UP000838100">
    <property type="component" value="Unassembled WGS sequence"/>
</dbReference>
<evidence type="ECO:0000313" key="8">
    <source>
        <dbReference type="Proteomes" id="UP000838100"/>
    </source>
</evidence>
<evidence type="ECO:0000256" key="6">
    <source>
        <dbReference type="SAM" id="SignalP"/>
    </source>
</evidence>
<keyword evidence="2 5" id="KW-0813">Transport</keyword>
<name>A0ABN8EHA7_9GAMM</name>
<evidence type="ECO:0000256" key="4">
    <source>
        <dbReference type="ARBA" id="ARBA00022764"/>
    </source>
</evidence>
<dbReference type="PANTHER" id="PTHR30222:SF12">
    <property type="entry name" value="NORSPERMIDINE SENSOR"/>
    <property type="match status" value="1"/>
</dbReference>
<dbReference type="Gene3D" id="3.40.190.10">
    <property type="entry name" value="Periplasmic binding protein-like II"/>
    <property type="match status" value="2"/>
</dbReference>
<comment type="function">
    <text evidence="5">Required for the activity of the bacterial periplasmic transport system of putrescine.</text>
</comment>